<dbReference type="Pfam" id="PF02469">
    <property type="entry name" value="Fasciclin"/>
    <property type="match status" value="2"/>
</dbReference>
<feature type="chain" id="PRO_5007296286" description="FAS1 domain-containing protein" evidence="2">
    <location>
        <begin position="28"/>
        <end position="506"/>
    </location>
</feature>
<feature type="transmembrane region" description="Helical" evidence="1">
    <location>
        <begin position="358"/>
        <end position="381"/>
    </location>
</feature>
<keyword evidence="1" id="KW-1133">Transmembrane helix</keyword>
<sequence>MARLRFGFFLAVAATLALLCTPTPSHSAGVVQTLSSLKSTYALTIILQAVDPGGIFASADFVKRLNSNSTRKTLFAPLDDAFNKVFASGLSLLSLSPYLEEFGSYHSSPIVLSKSYIDQQPGAFYLPTFLAAGGVTNSSLITPQVIRVAQTNGTLTFQIAGWWESVVIASYPADDGMLYVMSETLPPPVTLKETLGLKKMVLMPLVPSAKNLTTNYVSKFTDFAVATNFTDELEAVVPGTILLPSNTGFDAAKAVIDDATTDEAVRTKLMLDVLRYNTLTGIFYTAEKPGLYPTLLNETLSLNASTSPTFFGSTPIVRTVLLSNGVAHLVDSLAFPSSVNTMLYALNNTPDRLAQKSGGYLIIGVASALCILGVLIAFAGWGQGKWKSWAEERRSECSCRLSVRRGVVPPCVLCFFSAHARPYRQAPPLFQSLRHQSWRPQGKQPRVRRTAVSRGAQIRAPGIGRNRVVPGSARSHQHDFQRWMVHCPLDRHERSGSRASRLPPPL</sequence>
<dbReference type="Proteomes" id="UP000070544">
    <property type="component" value="Unassembled WGS sequence"/>
</dbReference>
<reference evidence="4 5" key="1">
    <citation type="journal article" date="2015" name="Genome Biol. Evol.">
        <title>Phylogenomic analyses indicate that early fungi evolved digesting cell walls of algal ancestors of land plants.</title>
        <authorList>
            <person name="Chang Y."/>
            <person name="Wang S."/>
            <person name="Sekimoto S."/>
            <person name="Aerts A.L."/>
            <person name="Choi C."/>
            <person name="Clum A."/>
            <person name="LaButti K.M."/>
            <person name="Lindquist E.A."/>
            <person name="Yee Ngan C."/>
            <person name="Ohm R.A."/>
            <person name="Salamov A.A."/>
            <person name="Grigoriev I.V."/>
            <person name="Spatafora J.W."/>
            <person name="Berbee M.L."/>
        </authorList>
    </citation>
    <scope>NUCLEOTIDE SEQUENCE [LARGE SCALE GENOMIC DNA]</scope>
    <source>
        <strain evidence="4 5">JEL478</strain>
    </source>
</reference>
<dbReference type="SUPFAM" id="SSF82153">
    <property type="entry name" value="FAS1 domain"/>
    <property type="match status" value="2"/>
</dbReference>
<evidence type="ECO:0000256" key="2">
    <source>
        <dbReference type="SAM" id="SignalP"/>
    </source>
</evidence>
<dbReference type="PROSITE" id="PS50213">
    <property type="entry name" value="FAS1"/>
    <property type="match status" value="2"/>
</dbReference>
<keyword evidence="1" id="KW-0812">Transmembrane</keyword>
<dbReference type="Gene3D" id="2.30.180.10">
    <property type="entry name" value="FAS1 domain"/>
    <property type="match status" value="2"/>
</dbReference>
<gene>
    <name evidence="4" type="ORF">M427DRAFT_260619</name>
</gene>
<dbReference type="AlphaFoldDB" id="A0A139AKV8"/>
<protein>
    <recommendedName>
        <fullName evidence="3">FAS1 domain-containing protein</fullName>
    </recommendedName>
</protein>
<evidence type="ECO:0000313" key="5">
    <source>
        <dbReference type="Proteomes" id="UP000070544"/>
    </source>
</evidence>
<dbReference type="EMBL" id="KQ965747">
    <property type="protein sequence ID" value="KXS17406.1"/>
    <property type="molecule type" value="Genomic_DNA"/>
</dbReference>
<proteinExistence type="predicted"/>
<feature type="domain" description="FAS1" evidence="3">
    <location>
        <begin position="27"/>
        <end position="185"/>
    </location>
</feature>
<dbReference type="InterPro" id="IPR036378">
    <property type="entry name" value="FAS1_dom_sf"/>
</dbReference>
<evidence type="ECO:0000259" key="3">
    <source>
        <dbReference type="PROSITE" id="PS50213"/>
    </source>
</evidence>
<evidence type="ECO:0000256" key="1">
    <source>
        <dbReference type="SAM" id="Phobius"/>
    </source>
</evidence>
<feature type="signal peptide" evidence="2">
    <location>
        <begin position="1"/>
        <end position="27"/>
    </location>
</feature>
<keyword evidence="5" id="KW-1185">Reference proteome</keyword>
<accession>A0A139AKV8</accession>
<keyword evidence="2" id="KW-0732">Signal</keyword>
<name>A0A139AKV8_GONPJ</name>
<keyword evidence="1" id="KW-0472">Membrane</keyword>
<dbReference type="SMART" id="SM00554">
    <property type="entry name" value="FAS1"/>
    <property type="match status" value="2"/>
</dbReference>
<dbReference type="OrthoDB" id="286301at2759"/>
<feature type="domain" description="FAS1" evidence="3">
    <location>
        <begin position="204"/>
        <end position="334"/>
    </location>
</feature>
<evidence type="ECO:0000313" key="4">
    <source>
        <dbReference type="EMBL" id="KXS17406.1"/>
    </source>
</evidence>
<dbReference type="InterPro" id="IPR000782">
    <property type="entry name" value="FAS1_domain"/>
</dbReference>
<organism evidence="4 5">
    <name type="scientific">Gonapodya prolifera (strain JEL478)</name>
    <name type="common">Monoblepharis prolifera</name>
    <dbReference type="NCBI Taxonomy" id="1344416"/>
    <lineage>
        <taxon>Eukaryota</taxon>
        <taxon>Fungi</taxon>
        <taxon>Fungi incertae sedis</taxon>
        <taxon>Chytridiomycota</taxon>
        <taxon>Chytridiomycota incertae sedis</taxon>
        <taxon>Monoblepharidomycetes</taxon>
        <taxon>Monoblepharidales</taxon>
        <taxon>Gonapodyaceae</taxon>
        <taxon>Gonapodya</taxon>
    </lineage>
</organism>